<dbReference type="KEGG" id="hse:Hsero_2258"/>
<proteinExistence type="predicted"/>
<evidence type="ECO:0000256" key="5">
    <source>
        <dbReference type="ARBA" id="ARBA00022705"/>
    </source>
</evidence>
<evidence type="ECO:0000259" key="10">
    <source>
        <dbReference type="SMART" id="SM00481"/>
    </source>
</evidence>
<dbReference type="PANTHER" id="PTHR32294">
    <property type="entry name" value="DNA POLYMERASE III SUBUNIT ALPHA"/>
    <property type="match status" value="1"/>
</dbReference>
<dbReference type="PANTHER" id="PTHR32294:SF4">
    <property type="entry name" value="ERROR-PRONE DNA POLYMERASE"/>
    <property type="match status" value="1"/>
</dbReference>
<keyword evidence="2" id="KW-0963">Cytoplasm</keyword>
<reference evidence="11 12" key="1">
    <citation type="submission" date="2010-04" db="EMBL/GenBank/DDBJ databases">
        <title>The genome of Herbaspirillum seropedicae SmR1, an endophytic, nitrogen-fixing, plant-growth promoting beta-Proteobacteria.</title>
        <authorList>
            <person name="Pedrosa F.O."/>
            <person name="Monteiro R.A."/>
            <person name="Wassem R."/>
            <person name="Cruz L.M."/>
            <person name="Ayub R.A."/>
            <person name="Colauto N.B."/>
            <person name="Fernandez M.A."/>
            <person name="Fungaro M.H.P."/>
            <person name="Grisard E.C."/>
            <person name="Hungria M."/>
            <person name="Madeira H.M.F."/>
            <person name="Nodari R.O."/>
            <person name="Osaku C.A."/>
            <person name="Petzl-Erler M.L."/>
            <person name="Terenzi H."/>
            <person name="Vieira L.G.E."/>
            <person name="Almeida M.I.M."/>
            <person name="Alves L.R."/>
            <person name="Arantes O.M.N."/>
            <person name="Balsanelli E."/>
            <person name="Barcellos F.G."/>
            <person name="Baura V.A."/>
            <person name="Binde D.R."/>
            <person name="Campo R.J."/>
            <person name="Chubatsu L.S."/>
            <person name="Chueire L.M.O."/>
            <person name="Ciferri R.R."/>
            <person name="Correa L.C."/>
            <person name="da Conceicao Silva J.L."/>
            <person name="Dabul A.N.G."/>
            <person name="Dambros B.P."/>
            <person name="Faoro H."/>
            <person name="Favetti A."/>
            <person name="Friedermann G."/>
            <person name="Furlaneto M.C."/>
            <person name="Gasques L.S."/>
            <person name="Gimenes C.C.T."/>
            <person name="Gioppo N.M.R."/>
            <person name="Glienke-Blanco C."/>
            <person name="Godoy L.P."/>
            <person name="Guerra M.P."/>
            <person name="Karp S."/>
            <person name="Kava-Cordeiro V."/>
            <person name="Margarido V.P."/>
            <person name="Mathioni S.M."/>
            <person name="Menck-Soares M.A."/>
            <person name="Murace N.K."/>
            <person name="Nicolas M.F."/>
            <person name="Oliveira C.E.C."/>
            <person name="Pagnan N.A.B."/>
            <person name="Pamphile J.A."/>
            <person name="Patussi E.V."/>
            <person name="Pereira L.F.P."/>
            <person name="Pereira-Ferrari L."/>
            <person name="Pinto F.G.S."/>
            <person name="Precoma C."/>
            <person name="Prioli A.J."/>
            <person name="Prioli S.M.A.P."/>
            <person name="Raittz R.T."/>
            <person name="Ramos H.J.O."/>
            <person name="Ribeiro E.M.S.F."/>
            <person name="Rigo L.U."/>
            <person name="Rocha C.L.M.S.C."/>
            <person name="Rocha S.N."/>
            <person name="Santos K."/>
            <person name="Satori D."/>
            <person name="Silva A.G."/>
            <person name="Simao R.C.G."/>
            <person name="Soares M.A.M."/>
            <person name="Souza E.M."/>
            <person name="Steffens M.B.R."/>
            <person name="Steindel M."/>
            <person name="Tadra-Sfeir M.Z."/>
            <person name="Takahashi E.K."/>
            <person name="Torres R.A."/>
            <person name="Valle J.S."/>
            <person name="Vernal J.I."/>
            <person name="Vilas-Boas L.A."/>
            <person name="Watanabe M.A.E."/>
            <person name="Weiss V.A."/>
            <person name="Yates M.A."/>
            <person name="Souza E.M."/>
        </authorList>
    </citation>
    <scope>NUCLEOTIDE SEQUENCE [LARGE SCALE GENOMIC DNA]</scope>
    <source>
        <strain evidence="11 12">SmR1</strain>
    </source>
</reference>
<dbReference type="AlphaFoldDB" id="D8IU95"/>
<keyword evidence="4 11" id="KW-0548">Nucleotidyltransferase</keyword>
<dbReference type="Proteomes" id="UP000000329">
    <property type="component" value="Chromosome"/>
</dbReference>
<dbReference type="GO" id="GO:0006281">
    <property type="term" value="P:DNA repair"/>
    <property type="evidence" value="ECO:0007669"/>
    <property type="project" value="UniProtKB-KW"/>
</dbReference>
<dbReference type="InterPro" id="IPR004013">
    <property type="entry name" value="PHP_dom"/>
</dbReference>
<accession>D8IU95</accession>
<dbReference type="SMART" id="SM00481">
    <property type="entry name" value="POLIIIAc"/>
    <property type="match status" value="1"/>
</dbReference>
<feature type="domain" description="Polymerase/histidinol phosphatase N-terminal" evidence="10">
    <location>
        <begin position="9"/>
        <end position="83"/>
    </location>
</feature>
<evidence type="ECO:0000256" key="7">
    <source>
        <dbReference type="ARBA" id="ARBA00022932"/>
    </source>
</evidence>
<keyword evidence="5" id="KW-0235">DNA replication</keyword>
<dbReference type="Pfam" id="PF07733">
    <property type="entry name" value="DNA_pol3_alpha"/>
    <property type="match status" value="1"/>
</dbReference>
<dbReference type="NCBIfam" id="NF004225">
    <property type="entry name" value="PRK05672.1"/>
    <property type="match status" value="1"/>
</dbReference>
<dbReference type="Pfam" id="PF17657">
    <property type="entry name" value="DNA_pol3_finger"/>
    <property type="match status" value="1"/>
</dbReference>
<dbReference type="eggNOG" id="COG0587">
    <property type="taxonomic scope" value="Bacteria"/>
</dbReference>
<dbReference type="SUPFAM" id="SSF89550">
    <property type="entry name" value="PHP domain-like"/>
    <property type="match status" value="1"/>
</dbReference>
<dbReference type="GO" id="GO:0003887">
    <property type="term" value="F:DNA-directed DNA polymerase activity"/>
    <property type="evidence" value="ECO:0007669"/>
    <property type="project" value="UniProtKB-KW"/>
</dbReference>
<evidence type="ECO:0000256" key="9">
    <source>
        <dbReference type="ARBA" id="ARBA00049244"/>
    </source>
</evidence>
<dbReference type="EC" id="2.7.7.7" evidence="1"/>
<evidence type="ECO:0000256" key="6">
    <source>
        <dbReference type="ARBA" id="ARBA00022763"/>
    </source>
</evidence>
<evidence type="ECO:0000256" key="2">
    <source>
        <dbReference type="ARBA" id="ARBA00022490"/>
    </source>
</evidence>
<keyword evidence="3 11" id="KW-0808">Transferase</keyword>
<evidence type="ECO:0000256" key="1">
    <source>
        <dbReference type="ARBA" id="ARBA00012417"/>
    </source>
</evidence>
<dbReference type="GO" id="GO:0006260">
    <property type="term" value="P:DNA replication"/>
    <property type="evidence" value="ECO:0007669"/>
    <property type="project" value="UniProtKB-KW"/>
</dbReference>
<dbReference type="Pfam" id="PF14579">
    <property type="entry name" value="HHH_6"/>
    <property type="match status" value="1"/>
</dbReference>
<dbReference type="InterPro" id="IPR011708">
    <property type="entry name" value="DNA_pol3_alpha_NTPase_dom"/>
</dbReference>
<comment type="catalytic activity">
    <reaction evidence="9">
        <text>DNA(n) + a 2'-deoxyribonucleoside 5'-triphosphate = DNA(n+1) + diphosphate</text>
        <dbReference type="Rhea" id="RHEA:22508"/>
        <dbReference type="Rhea" id="RHEA-COMP:17339"/>
        <dbReference type="Rhea" id="RHEA-COMP:17340"/>
        <dbReference type="ChEBI" id="CHEBI:33019"/>
        <dbReference type="ChEBI" id="CHEBI:61560"/>
        <dbReference type="ChEBI" id="CHEBI:173112"/>
        <dbReference type="EC" id="2.7.7.7"/>
    </reaction>
</comment>
<dbReference type="InterPro" id="IPR016195">
    <property type="entry name" value="Pol/histidinol_Pase-like"/>
</dbReference>
<dbReference type="InterPro" id="IPR040982">
    <property type="entry name" value="DNA_pol3_finger"/>
</dbReference>
<dbReference type="GO" id="GO:0008408">
    <property type="term" value="F:3'-5' exonuclease activity"/>
    <property type="evidence" value="ECO:0007669"/>
    <property type="project" value="InterPro"/>
</dbReference>
<sequence>MSTTLPEYAELYCRSNFSFLQGASHAHELVQRAIALDYRALAITDECTLAGVVRAYAAWKEQFDKGRTQDFKLIIGSCFRFTGLEDEPAHPLAALTLVALARNREGYGNLSELITLARTRAAKGSYLLHPEDLSGPPPALSHLRALPDCQLILVPDYPADEETLDAQLRWFAPLAPGRSWVGITRLYRPLDDLHRAALEAATRRHGLPLAAVGDVQMHQRSRKYLQDVVTAIRLGQPVQECGHALAPNAEQHLRSRVRLGMVHTPATLAQTLAIAADCRFSLAELRYEYPDELVPLGMSAADYLRQQTLAGAAKRYPQGLPGGVREQIEAELALIAQKEYEAYFLTVYDLVQFARSRGILCQGRGSAANSAVCYCLGVTEVDPTSTRLLFARFISEKREEPPDIDVDFEHQRREEVIQHIYRKYGRRRAALAAAVHSYRPRGALREVGKALGVDAAIVDAVAKSQHWFDSREELLARFAEAGLDPELPQIGLWASITGKLLRFPRHLSQHTGGFVIARGQLSRLVPIQNAAMPERCVIEWDKDDLESLKLLKVDVLALGMLTALRRTLELVSLRRGLPEVMQMHAIPREDPATFEMICKADTIGVFQIESRAQMSMLPRMQPRTQYDLVVQVAIVRPGPIQGGMVHPYLRRRELVREGGSFDYPDNTSKSGKIKKVLERTLGIPIFQEQVMDVAIEAAGYSPSEADDLRRSMAAWKRKGGMGPHYERLVLGMTDNGYSREFAESIFKQIEGFGEYGFPESHAASFALLTYFSSWLKCHEPEAFLCGLLNSQPMGFYSPSQLIQDARRHGVQVLPANVVRSRWESTLELPSSAGARPAVRLGLSLLRSMPAEAAQRIEQARAQRPFADVDDLARRAGLDRPACRHWRQAMPCANWPATGARRSGMRWARCPTAICCAAPPGAMTPYNWTLPAKVTRSSTTTAP</sequence>
<dbReference type="Pfam" id="PF02811">
    <property type="entry name" value="PHP"/>
    <property type="match status" value="1"/>
</dbReference>
<evidence type="ECO:0000313" key="12">
    <source>
        <dbReference type="Proteomes" id="UP000000329"/>
    </source>
</evidence>
<dbReference type="NCBIfam" id="TIGR00594">
    <property type="entry name" value="polc"/>
    <property type="match status" value="1"/>
</dbReference>
<evidence type="ECO:0000256" key="3">
    <source>
        <dbReference type="ARBA" id="ARBA00022679"/>
    </source>
</evidence>
<keyword evidence="12" id="KW-1185">Reference proteome</keyword>
<keyword evidence="8" id="KW-0234">DNA repair</keyword>
<evidence type="ECO:0000313" key="11">
    <source>
        <dbReference type="EMBL" id="ADJ63757.1"/>
    </source>
</evidence>
<dbReference type="CDD" id="cd07434">
    <property type="entry name" value="PHP_PolIIIA_DnaE2"/>
    <property type="match status" value="1"/>
</dbReference>
<evidence type="ECO:0000256" key="4">
    <source>
        <dbReference type="ARBA" id="ARBA00022695"/>
    </source>
</evidence>
<name>D8IU95_HERSS</name>
<dbReference type="Gene3D" id="1.10.150.870">
    <property type="match status" value="1"/>
</dbReference>
<organism evidence="11 12">
    <name type="scientific">Herbaspirillum seropedicae (strain SmR1)</name>
    <dbReference type="NCBI Taxonomy" id="757424"/>
    <lineage>
        <taxon>Bacteria</taxon>
        <taxon>Pseudomonadati</taxon>
        <taxon>Pseudomonadota</taxon>
        <taxon>Betaproteobacteria</taxon>
        <taxon>Burkholderiales</taxon>
        <taxon>Oxalobacteraceae</taxon>
        <taxon>Herbaspirillum</taxon>
    </lineage>
</organism>
<protein>
    <recommendedName>
        <fullName evidence="1">DNA-directed DNA polymerase</fullName>
        <ecNumber evidence="1">2.7.7.7</ecNumber>
    </recommendedName>
</protein>
<gene>
    <name evidence="11" type="primary">dnaE</name>
    <name evidence="11" type="ordered locus">Hsero_2258</name>
</gene>
<dbReference type="Gene3D" id="3.20.20.140">
    <property type="entry name" value="Metal-dependent hydrolases"/>
    <property type="match status" value="1"/>
</dbReference>
<dbReference type="InterPro" id="IPR003141">
    <property type="entry name" value="Pol/His_phosphatase_N"/>
</dbReference>
<dbReference type="EMBL" id="CP002039">
    <property type="protein sequence ID" value="ADJ63757.1"/>
    <property type="molecule type" value="Genomic_DNA"/>
</dbReference>
<keyword evidence="7" id="KW-0239">DNA-directed DNA polymerase</keyword>
<dbReference type="STRING" id="757424.Hsero_2258"/>
<keyword evidence="6" id="KW-0227">DNA damage</keyword>
<dbReference type="InterPro" id="IPR029460">
    <property type="entry name" value="DNAPol_HHH"/>
</dbReference>
<dbReference type="InterPro" id="IPR004805">
    <property type="entry name" value="DnaE2/DnaE/PolC"/>
</dbReference>
<dbReference type="HOGENOM" id="CLU_001600_4_0_4"/>
<evidence type="ECO:0000256" key="8">
    <source>
        <dbReference type="ARBA" id="ARBA00023204"/>
    </source>
</evidence>